<feature type="transmembrane region" description="Helical" evidence="2">
    <location>
        <begin position="752"/>
        <end position="776"/>
    </location>
</feature>
<dbReference type="EMBL" id="JBCNJP010000025">
    <property type="protein sequence ID" value="KAK9055508.1"/>
    <property type="molecule type" value="Genomic_DNA"/>
</dbReference>
<evidence type="ECO:0000256" key="1">
    <source>
        <dbReference type="SAM" id="MobiDB-lite"/>
    </source>
</evidence>
<organism evidence="5 6">
    <name type="scientific">Deinandra increscens subsp. villosa</name>
    <dbReference type="NCBI Taxonomy" id="3103831"/>
    <lineage>
        <taxon>Eukaryota</taxon>
        <taxon>Viridiplantae</taxon>
        <taxon>Streptophyta</taxon>
        <taxon>Embryophyta</taxon>
        <taxon>Tracheophyta</taxon>
        <taxon>Spermatophyta</taxon>
        <taxon>Magnoliopsida</taxon>
        <taxon>eudicotyledons</taxon>
        <taxon>Gunneridae</taxon>
        <taxon>Pentapetalae</taxon>
        <taxon>asterids</taxon>
        <taxon>campanulids</taxon>
        <taxon>Asterales</taxon>
        <taxon>Asteraceae</taxon>
        <taxon>Asteroideae</taxon>
        <taxon>Heliantheae alliance</taxon>
        <taxon>Madieae</taxon>
        <taxon>Madiinae</taxon>
        <taxon>Deinandra</taxon>
    </lineage>
</organism>
<dbReference type="Gene3D" id="1.25.40.20">
    <property type="entry name" value="Ankyrin repeat-containing domain"/>
    <property type="match status" value="2"/>
</dbReference>
<feature type="region of interest" description="Disordered" evidence="1">
    <location>
        <begin position="921"/>
        <end position="954"/>
    </location>
</feature>
<dbReference type="AlphaFoldDB" id="A0AAP0CLE7"/>
<proteinExistence type="predicted"/>
<keyword evidence="3" id="KW-0732">Signal</keyword>
<dbReference type="Pfam" id="PF13962">
    <property type="entry name" value="PGG"/>
    <property type="match status" value="1"/>
</dbReference>
<keyword evidence="2" id="KW-0812">Transmembrane</keyword>
<feature type="transmembrane region" description="Helical" evidence="2">
    <location>
        <begin position="674"/>
        <end position="696"/>
    </location>
</feature>
<gene>
    <name evidence="5" type="ORF">SSX86_026591</name>
</gene>
<dbReference type="InterPro" id="IPR036770">
    <property type="entry name" value="Ankyrin_rpt-contain_sf"/>
</dbReference>
<dbReference type="SUPFAM" id="SSF48403">
    <property type="entry name" value="Ankyrin repeat"/>
    <property type="match status" value="2"/>
</dbReference>
<evidence type="ECO:0000313" key="5">
    <source>
        <dbReference type="EMBL" id="KAK9055508.1"/>
    </source>
</evidence>
<dbReference type="InterPro" id="IPR002110">
    <property type="entry name" value="Ankyrin_rpt"/>
</dbReference>
<evidence type="ECO:0000256" key="3">
    <source>
        <dbReference type="SAM" id="SignalP"/>
    </source>
</evidence>
<dbReference type="Proteomes" id="UP001408789">
    <property type="component" value="Unassembled WGS sequence"/>
</dbReference>
<dbReference type="PANTHER" id="PTHR24177">
    <property type="entry name" value="CASKIN"/>
    <property type="match status" value="1"/>
</dbReference>
<evidence type="ECO:0000256" key="2">
    <source>
        <dbReference type="SAM" id="Phobius"/>
    </source>
</evidence>
<feature type="compositionally biased region" description="Low complexity" evidence="1">
    <location>
        <begin position="921"/>
        <end position="930"/>
    </location>
</feature>
<keyword evidence="2" id="KW-0472">Membrane</keyword>
<feature type="domain" description="PGG" evidence="4">
    <location>
        <begin position="663"/>
        <end position="776"/>
    </location>
</feature>
<feature type="transmembrane region" description="Helical" evidence="2">
    <location>
        <begin position="708"/>
        <end position="732"/>
    </location>
</feature>
<feature type="chain" id="PRO_5042963303" description="PGG domain-containing protein" evidence="3">
    <location>
        <begin position="24"/>
        <end position="1125"/>
    </location>
</feature>
<evidence type="ECO:0000259" key="4">
    <source>
        <dbReference type="Pfam" id="PF13962"/>
    </source>
</evidence>
<name>A0AAP0CLE7_9ASTR</name>
<dbReference type="Pfam" id="PF12796">
    <property type="entry name" value="Ank_2"/>
    <property type="match status" value="1"/>
</dbReference>
<feature type="signal peptide" evidence="3">
    <location>
        <begin position="1"/>
        <end position="23"/>
    </location>
</feature>
<reference evidence="5 6" key="1">
    <citation type="submission" date="2024-04" db="EMBL/GenBank/DDBJ databases">
        <title>The reference genome of an endangered Asteraceae, Deinandra increscens subsp. villosa, native to the Central Coast of California.</title>
        <authorList>
            <person name="Guilliams M."/>
            <person name="Hasenstab-Lehman K."/>
            <person name="Meyer R."/>
            <person name="Mcevoy S."/>
        </authorList>
    </citation>
    <scope>NUCLEOTIDE SEQUENCE [LARGE SCALE GENOMIC DNA]</scope>
    <source>
        <tissue evidence="5">Leaf</tissue>
    </source>
</reference>
<keyword evidence="2" id="KW-1133">Transmembrane helix</keyword>
<accession>A0AAP0CLE7</accession>
<keyword evidence="6" id="KW-1185">Reference proteome</keyword>
<sequence length="1125" mass="126304">MITRHFSFIHSFILLFDAEMAQTLPSTPRNHQPPPPPQQQIINNSVSSQANTRRLNPNLPDRSLVEGPRENYLKIGVPLYEASIRCNWNAAKAILDAKRDLVRVSITDHGETALHVAASAKADPKDTEEFVRELVDMMEKEDLALENENFNTALYLAAAAGNLETVKIMMKKNKILQTIPGASEMLPLYAAALFGHHEVVKYLFEQSNELRDDCWKPQNRGWLLEKCVENDMFDIALEIVKTYPDLGSTGTILGVLAGKPDAFGETNSNIIGKTIKLSKRLYSLMFFTHQASENKHPEPHNGSAPKDLAKIPEASHETKSNIIRRTVDSVFTFIGSKVGAHEKENQALPLLRIIWNDIAKKHKKKIDTILRGPLDSVKQDKSASGRMVQAIQLTKLISEQLDKMESETQIIIEGKLAQDTNQNSAKVDRVLQLKNLISEYVVNMHTESQKILKQENMPVVGTGDQALVLQKIISKHIVNMHDESQDIIKRETRKEDQAKLLQRLISKNIAAMRHPTLNVYSSRVLFIAAEKGNTTFLVELIRQYPDLIWKVNDNGLSIFHIAVKYRHEGIYNLLYEIGAMKDLITPMRDERENNMLHLAGTRAKQKQLEDVSGVALQMQRELLWFQEVEKMIPPSYRERKNKDGLTPHELFTMEHKELVSQGEKWMKGTASQCMVVAALIATIVFAAAFTVPGGYDQNNGVPIFHSKATFIVFVVADAVSLVSSSASILIFLSILTSRYAESDFLESLPKKLISGLLTLFLSVTTMTIAFGVSFFVLYHKGVLWIPIMICVFGVLPVLLYISLQYGLFFDVIRSTYGSRYLFKPKKHILYYENPKAGGLCFATEFSVIHLREMFSPMNQTLDDNDLDDEALWAVIDSAAAASASSSSALTSATRSLKPQNNNNNRFHSPKVTFPIVSKFASSSPSSNNTTPRKHLISNGEVLLPEEESSTGQRPKKIARFSLTEATSPPPAPLVMSPVNCSSSDGSVMTHCLSGRFPAVDLFKEYQNAAMAILEKGDYTMISGNPFIKKSGWRKISFYFNISYEIKDKTIEFDDNRNVQRAEFIVRAHMQGGRFSDGWGSCDRREKRFMKANHDIPSTAETRAKNKACQDLLGIGEYRPGVNAQR</sequence>
<dbReference type="GO" id="GO:0016020">
    <property type="term" value="C:membrane"/>
    <property type="evidence" value="ECO:0007669"/>
    <property type="project" value="TreeGrafter"/>
</dbReference>
<evidence type="ECO:0000313" key="6">
    <source>
        <dbReference type="Proteomes" id="UP001408789"/>
    </source>
</evidence>
<feature type="transmembrane region" description="Helical" evidence="2">
    <location>
        <begin position="783"/>
        <end position="803"/>
    </location>
</feature>
<dbReference type="SMART" id="SM00248">
    <property type="entry name" value="ANK"/>
    <property type="match status" value="5"/>
</dbReference>
<dbReference type="InterPro" id="IPR026961">
    <property type="entry name" value="PGG_dom"/>
</dbReference>
<comment type="caution">
    <text evidence="5">The sequence shown here is derived from an EMBL/GenBank/DDBJ whole genome shotgun (WGS) entry which is preliminary data.</text>
</comment>
<dbReference type="PANTHER" id="PTHR24177:SF472">
    <property type="entry name" value="PGG DOMAIN-CONTAINING PROTEIN"/>
    <property type="match status" value="1"/>
</dbReference>
<protein>
    <recommendedName>
        <fullName evidence="4">PGG domain-containing protein</fullName>
    </recommendedName>
</protein>